<dbReference type="GO" id="GO:0005524">
    <property type="term" value="F:ATP binding"/>
    <property type="evidence" value="ECO:0007669"/>
    <property type="project" value="InterPro"/>
</dbReference>
<dbReference type="EMBL" id="CAJJDP010000063">
    <property type="protein sequence ID" value="CAD8174787.1"/>
    <property type="molecule type" value="Genomic_DNA"/>
</dbReference>
<dbReference type="PROSITE" id="PS50011">
    <property type="entry name" value="PROTEIN_KINASE_DOM"/>
    <property type="match status" value="1"/>
</dbReference>
<dbReference type="Pfam" id="PF00069">
    <property type="entry name" value="Pkinase"/>
    <property type="match status" value="1"/>
</dbReference>
<evidence type="ECO:0000259" key="1">
    <source>
        <dbReference type="PROSITE" id="PS50011"/>
    </source>
</evidence>
<sequence>MDQHKEQDLISIRIIIIYYQKRDKNLKLFTMEIQKIISGRLKKAYIIVYLSDKNLLEGVHGKWPYKKNQLDQQYFQQVESNMNILVPINNLENLYQNNKAPFYVFQVKTQDEYQADSILGKESYAPVLELLNLYTQKQYAAKCFNQQRINEKKIEINNYYKRQRQRLCVYSLEIKHQNILQLHELYLGNQNYYLIMELAKEGSLLFDEKALDTFQQI</sequence>
<protein>
    <recommendedName>
        <fullName evidence="1">Protein kinase domain-containing protein</fullName>
    </recommendedName>
</protein>
<evidence type="ECO:0000313" key="3">
    <source>
        <dbReference type="Proteomes" id="UP000683925"/>
    </source>
</evidence>
<reference evidence="2" key="1">
    <citation type="submission" date="2021-01" db="EMBL/GenBank/DDBJ databases">
        <authorList>
            <consortium name="Genoscope - CEA"/>
            <person name="William W."/>
        </authorList>
    </citation>
    <scope>NUCLEOTIDE SEQUENCE</scope>
</reference>
<accession>A0A8S1VD98</accession>
<organism evidence="2 3">
    <name type="scientific">Paramecium octaurelia</name>
    <dbReference type="NCBI Taxonomy" id="43137"/>
    <lineage>
        <taxon>Eukaryota</taxon>
        <taxon>Sar</taxon>
        <taxon>Alveolata</taxon>
        <taxon>Ciliophora</taxon>
        <taxon>Intramacronucleata</taxon>
        <taxon>Oligohymenophorea</taxon>
        <taxon>Peniculida</taxon>
        <taxon>Parameciidae</taxon>
        <taxon>Paramecium</taxon>
    </lineage>
</organism>
<dbReference type="GO" id="GO:0004672">
    <property type="term" value="F:protein kinase activity"/>
    <property type="evidence" value="ECO:0007669"/>
    <property type="project" value="InterPro"/>
</dbReference>
<gene>
    <name evidence="2" type="ORF">POCTA_138.1.T0640161</name>
</gene>
<name>A0A8S1VD98_PAROT</name>
<dbReference type="AlphaFoldDB" id="A0A8S1VD98"/>
<feature type="domain" description="Protein kinase" evidence="1">
    <location>
        <begin position="113"/>
        <end position="217"/>
    </location>
</feature>
<comment type="caution">
    <text evidence="2">The sequence shown here is derived from an EMBL/GenBank/DDBJ whole genome shotgun (WGS) entry which is preliminary data.</text>
</comment>
<proteinExistence type="predicted"/>
<dbReference type="Proteomes" id="UP000683925">
    <property type="component" value="Unassembled WGS sequence"/>
</dbReference>
<evidence type="ECO:0000313" key="2">
    <source>
        <dbReference type="EMBL" id="CAD8174787.1"/>
    </source>
</evidence>
<dbReference type="InterPro" id="IPR000719">
    <property type="entry name" value="Prot_kinase_dom"/>
</dbReference>
<keyword evidence="3" id="KW-1185">Reference proteome</keyword>